<evidence type="ECO:0000313" key="2">
    <source>
        <dbReference type="EMBL" id="RAI40770.1"/>
    </source>
</evidence>
<sequence length="131" mass="14604">MHDGAVRLSVAISLATAPEDVLPKVLPPTPALKVPRNVTLLFLPSRSPEVDPVENVWQYLRGNWLFNRVFDTYDDIVDAACDAWRRLVAQPETITSIGMRAWGSRRSIMRAVGIILVQIGVGNVYIATDYK</sequence>
<accession>A0A327KPE7</accession>
<keyword evidence="1" id="KW-0812">Transmembrane</keyword>
<evidence type="ECO:0000313" key="3">
    <source>
        <dbReference type="Proteomes" id="UP000248863"/>
    </source>
</evidence>
<dbReference type="EMBL" id="NPEU01000033">
    <property type="protein sequence ID" value="RAI40770.1"/>
    <property type="molecule type" value="Genomic_DNA"/>
</dbReference>
<keyword evidence="1" id="KW-0472">Membrane</keyword>
<gene>
    <name evidence="2" type="ORF">CH338_05290</name>
</gene>
<proteinExistence type="predicted"/>
<dbReference type="InterPro" id="IPR036397">
    <property type="entry name" value="RNaseH_sf"/>
</dbReference>
<evidence type="ECO:0000256" key="1">
    <source>
        <dbReference type="SAM" id="Phobius"/>
    </source>
</evidence>
<feature type="transmembrane region" description="Helical" evidence="1">
    <location>
        <begin position="108"/>
        <end position="128"/>
    </location>
</feature>
<dbReference type="GO" id="GO:0003676">
    <property type="term" value="F:nucleic acid binding"/>
    <property type="evidence" value="ECO:0007669"/>
    <property type="project" value="InterPro"/>
</dbReference>
<dbReference type="Proteomes" id="UP000248863">
    <property type="component" value="Unassembled WGS sequence"/>
</dbReference>
<protein>
    <recommendedName>
        <fullName evidence="4">Tc1-like transposase DDE domain-containing protein</fullName>
    </recommendedName>
</protein>
<evidence type="ECO:0008006" key="4">
    <source>
        <dbReference type="Google" id="ProtNLM"/>
    </source>
</evidence>
<name>A0A327KPE7_9BRAD</name>
<dbReference type="AlphaFoldDB" id="A0A327KPE7"/>
<keyword evidence="1" id="KW-1133">Transmembrane helix</keyword>
<keyword evidence="3" id="KW-1185">Reference proteome</keyword>
<dbReference type="Gene3D" id="3.30.420.10">
    <property type="entry name" value="Ribonuclease H-like superfamily/Ribonuclease H"/>
    <property type="match status" value="1"/>
</dbReference>
<comment type="caution">
    <text evidence="2">The sequence shown here is derived from an EMBL/GenBank/DDBJ whole genome shotgun (WGS) entry which is preliminary data.</text>
</comment>
<organism evidence="2 3">
    <name type="scientific">Rhodoplanes elegans</name>
    <dbReference type="NCBI Taxonomy" id="29408"/>
    <lineage>
        <taxon>Bacteria</taxon>
        <taxon>Pseudomonadati</taxon>
        <taxon>Pseudomonadota</taxon>
        <taxon>Alphaproteobacteria</taxon>
        <taxon>Hyphomicrobiales</taxon>
        <taxon>Nitrobacteraceae</taxon>
        <taxon>Rhodoplanes</taxon>
    </lineage>
</organism>
<reference evidence="2 3" key="1">
    <citation type="submission" date="2017-07" db="EMBL/GenBank/DDBJ databases">
        <title>Draft Genome Sequences of Select Purple Nonsulfur Bacteria.</title>
        <authorList>
            <person name="Lasarre B."/>
            <person name="Mckinlay J.B."/>
        </authorList>
    </citation>
    <scope>NUCLEOTIDE SEQUENCE [LARGE SCALE GENOMIC DNA]</scope>
    <source>
        <strain evidence="2 3">DSM 11907</strain>
    </source>
</reference>